<evidence type="ECO:0000313" key="2">
    <source>
        <dbReference type="Proteomes" id="UP000218334"/>
    </source>
</evidence>
<sequence>MSPPSQCVVCQQRRLGSGSRQLASGLRPQSLVHPDNVRPRCARLIRAFEKSRCSPFSFDELLYSPGPHGQIEHSALLAGISYCIADKIDFHSYDGHPHLSHHETIIPKMLACLCFYRPSHCSSAPQIRQGIPGENSFLPSRRMRLIFLLDFSWGLGTTVQYLGHEDLWDAISFDVTFSAEKDGNFLSQRPQRHR</sequence>
<keyword evidence="2" id="KW-1185">Reference proteome</keyword>
<evidence type="ECO:0000313" key="1">
    <source>
        <dbReference type="EMBL" id="PBK60617.1"/>
    </source>
</evidence>
<reference evidence="2" key="1">
    <citation type="journal article" date="2017" name="Nat. Ecol. Evol.">
        <title>Genome expansion and lineage-specific genetic innovations in the forest pathogenic fungi Armillaria.</title>
        <authorList>
            <person name="Sipos G."/>
            <person name="Prasanna A.N."/>
            <person name="Walter M.C."/>
            <person name="O'Connor E."/>
            <person name="Balint B."/>
            <person name="Krizsan K."/>
            <person name="Kiss B."/>
            <person name="Hess J."/>
            <person name="Varga T."/>
            <person name="Slot J."/>
            <person name="Riley R."/>
            <person name="Boka B."/>
            <person name="Rigling D."/>
            <person name="Barry K."/>
            <person name="Lee J."/>
            <person name="Mihaltcheva S."/>
            <person name="LaButti K."/>
            <person name="Lipzen A."/>
            <person name="Waldron R."/>
            <person name="Moloney N.M."/>
            <person name="Sperisen C."/>
            <person name="Kredics L."/>
            <person name="Vagvoelgyi C."/>
            <person name="Patrignani A."/>
            <person name="Fitzpatrick D."/>
            <person name="Nagy I."/>
            <person name="Doyle S."/>
            <person name="Anderson J.B."/>
            <person name="Grigoriev I.V."/>
            <person name="Gueldener U."/>
            <person name="Muensterkoetter M."/>
            <person name="Nagy L.G."/>
        </authorList>
    </citation>
    <scope>NUCLEOTIDE SEQUENCE [LARGE SCALE GENOMIC DNA]</scope>
    <source>
        <strain evidence="2">28-4</strain>
    </source>
</reference>
<accession>A0A2H3B7P6</accession>
<dbReference type="Proteomes" id="UP000218334">
    <property type="component" value="Unassembled WGS sequence"/>
</dbReference>
<organism evidence="1 2">
    <name type="scientific">Armillaria solidipes</name>
    <dbReference type="NCBI Taxonomy" id="1076256"/>
    <lineage>
        <taxon>Eukaryota</taxon>
        <taxon>Fungi</taxon>
        <taxon>Dikarya</taxon>
        <taxon>Basidiomycota</taxon>
        <taxon>Agaricomycotina</taxon>
        <taxon>Agaricomycetes</taxon>
        <taxon>Agaricomycetidae</taxon>
        <taxon>Agaricales</taxon>
        <taxon>Marasmiineae</taxon>
        <taxon>Physalacriaceae</taxon>
        <taxon>Armillaria</taxon>
    </lineage>
</organism>
<proteinExistence type="predicted"/>
<dbReference type="AlphaFoldDB" id="A0A2H3B7P6"/>
<dbReference type="EMBL" id="KZ293484">
    <property type="protein sequence ID" value="PBK60617.1"/>
    <property type="molecule type" value="Genomic_DNA"/>
</dbReference>
<name>A0A2H3B7P6_9AGAR</name>
<protein>
    <submittedName>
        <fullName evidence="1">Uncharacterized protein</fullName>
    </submittedName>
</protein>
<gene>
    <name evidence="1" type="ORF">ARMSODRAFT_722216</name>
</gene>